<proteinExistence type="predicted"/>
<gene>
    <name evidence="2" type="ORF">G4Y79_23045</name>
</gene>
<dbReference type="RefSeq" id="WP_195170597.1">
    <property type="nucleotide sequence ID" value="NZ_CP062983.1"/>
</dbReference>
<dbReference type="SUPFAM" id="SSF82171">
    <property type="entry name" value="DPP6 N-terminal domain-like"/>
    <property type="match status" value="1"/>
</dbReference>
<evidence type="ECO:0000313" key="3">
    <source>
        <dbReference type="Proteomes" id="UP000594468"/>
    </source>
</evidence>
<feature type="chain" id="PRO_5032696330" evidence="1">
    <location>
        <begin position="24"/>
        <end position="510"/>
    </location>
</feature>
<reference evidence="2 3" key="1">
    <citation type="submission" date="2020-02" db="EMBL/GenBank/DDBJ databases">
        <authorList>
            <person name="Zheng R.K."/>
            <person name="Sun C.M."/>
        </authorList>
    </citation>
    <scope>NUCLEOTIDE SEQUENCE [LARGE SCALE GENOMIC DNA]</scope>
    <source>
        <strain evidence="3">rifampicinis</strain>
    </source>
</reference>
<dbReference type="KEGG" id="pmet:G4Y79_23045"/>
<dbReference type="EMBL" id="CP062983">
    <property type="protein sequence ID" value="QPC82528.1"/>
    <property type="molecule type" value="Genomic_DNA"/>
</dbReference>
<evidence type="ECO:0000256" key="1">
    <source>
        <dbReference type="SAM" id="SignalP"/>
    </source>
</evidence>
<keyword evidence="3" id="KW-1185">Reference proteome</keyword>
<evidence type="ECO:0000313" key="2">
    <source>
        <dbReference type="EMBL" id="QPC82528.1"/>
    </source>
</evidence>
<dbReference type="Proteomes" id="UP000594468">
    <property type="component" value="Chromosome"/>
</dbReference>
<keyword evidence="1" id="KW-0732">Signal</keyword>
<organism evidence="2 3">
    <name type="scientific">Phototrophicus methaneseepsis</name>
    <dbReference type="NCBI Taxonomy" id="2710758"/>
    <lineage>
        <taxon>Bacteria</taxon>
        <taxon>Bacillati</taxon>
        <taxon>Chloroflexota</taxon>
        <taxon>Candidatus Thermofontia</taxon>
        <taxon>Phototrophicales</taxon>
        <taxon>Phototrophicaceae</taxon>
        <taxon>Phototrophicus</taxon>
    </lineage>
</organism>
<feature type="signal peptide" evidence="1">
    <location>
        <begin position="1"/>
        <end position="23"/>
    </location>
</feature>
<dbReference type="AlphaFoldDB" id="A0A7S8IF38"/>
<accession>A0A7S8IF38</accession>
<dbReference type="Gene3D" id="2.120.10.30">
    <property type="entry name" value="TolB, C-terminal domain"/>
    <property type="match status" value="1"/>
</dbReference>
<protein>
    <submittedName>
        <fullName evidence="2">Uncharacterized protein</fullName>
    </submittedName>
</protein>
<sequence length="510" mass="54829">MNHFRHMFVAGCILLLWMIPALAQDDATPEPEPKQLLAWVAPGTVPGGHSADNSGEIVLIDADGNRESILSIPSQVMRVIPCGTEAASPDGSAFTFFIGNESNGTLYLLTGEDNTLLTLSSDVNAMACTGMGTLQYSADSSQIAYLDYADTYSTDISPTGRLVVAETETGDQIDNFENVAAFNLAGEVLTYVAFYSNSDGEAVEVAINTNDGDRTDEVVTLFADEENDCFFNSASVSAQVDDQIAAVLGYRCNQGDIRDTQWQFYTIDTAARNATLAQSGTTIGRFFPHTRTNLLFTSPDGETAFFSVPDGLNNRSVGIKAVDLDALTVTNVVAQNALMPSVSALPYDADNHTPLLSPDGRWLALVTNDGNNSANLNVIDLNAPNLPPINISAGSRGDTITEMAFDAESEILYFVAGANRGGDNVLFELDLASGNATRLSRGHYDQGVLRTDDNTMAIINWHSFADDEAPQLTIEQINLEDNDSTVLFESGTIVDGELTNAEFAYPLAWR</sequence>
<name>A0A7S8IF38_9CHLR</name>
<dbReference type="InterPro" id="IPR011042">
    <property type="entry name" value="6-blade_b-propeller_TolB-like"/>
</dbReference>